<evidence type="ECO:0000313" key="2">
    <source>
        <dbReference type="EMBL" id="SIQ83149.1"/>
    </source>
</evidence>
<gene>
    <name evidence="2" type="ORF">SAMN05421858_0543</name>
</gene>
<organism evidence="2 3">
    <name type="scientific">Haladaptatus litoreus</name>
    <dbReference type="NCBI Taxonomy" id="553468"/>
    <lineage>
        <taxon>Archaea</taxon>
        <taxon>Methanobacteriati</taxon>
        <taxon>Methanobacteriota</taxon>
        <taxon>Stenosarchaea group</taxon>
        <taxon>Halobacteria</taxon>
        <taxon>Halobacteriales</taxon>
        <taxon>Haladaptataceae</taxon>
        <taxon>Haladaptatus</taxon>
    </lineage>
</organism>
<reference evidence="3" key="1">
    <citation type="submission" date="2017-01" db="EMBL/GenBank/DDBJ databases">
        <authorList>
            <person name="Varghese N."/>
            <person name="Submissions S."/>
        </authorList>
    </citation>
    <scope>NUCLEOTIDE SEQUENCE [LARGE SCALE GENOMIC DNA]</scope>
    <source>
        <strain evidence="3">CGMCC 1.7737</strain>
    </source>
</reference>
<dbReference type="Gene3D" id="1.10.10.10">
    <property type="entry name" value="Winged helix-like DNA-binding domain superfamily/Winged helix DNA-binding domain"/>
    <property type="match status" value="1"/>
</dbReference>
<dbReference type="OrthoDB" id="229881at2157"/>
<dbReference type="AlphaFoldDB" id="A0A1N6VZ67"/>
<dbReference type="InterPro" id="IPR036388">
    <property type="entry name" value="WH-like_DNA-bd_sf"/>
</dbReference>
<evidence type="ECO:0000259" key="1">
    <source>
        <dbReference type="Pfam" id="PF21715"/>
    </source>
</evidence>
<evidence type="ECO:0000313" key="3">
    <source>
        <dbReference type="Proteomes" id="UP000186914"/>
    </source>
</evidence>
<keyword evidence="3" id="KW-1185">Reference proteome</keyword>
<proteinExistence type="predicted"/>
<dbReference type="SUPFAM" id="SSF46785">
    <property type="entry name" value="Winged helix' DNA-binding domain"/>
    <property type="match status" value="1"/>
</dbReference>
<dbReference type="Pfam" id="PF21715">
    <property type="entry name" value="CggR_N"/>
    <property type="match status" value="1"/>
</dbReference>
<dbReference type="RefSeq" id="WP_076427720.1">
    <property type="nucleotide sequence ID" value="NZ_FTNO01000001.1"/>
</dbReference>
<feature type="domain" description="CggR N-terminal DNA binding" evidence="1">
    <location>
        <begin position="15"/>
        <end position="76"/>
    </location>
</feature>
<sequence>MLESLQDEVELVARTVEILQRIRAEEPVGLRHASTVTGLPEHRVRTSFQMLENEGLIQPTGDGAVTTDRTEPFLDKFDAEVESVRASVEELDALMAE</sequence>
<protein>
    <submittedName>
        <fullName evidence="2">Predicted transcriptional regulator</fullName>
    </submittedName>
</protein>
<accession>A0A1N6VZ67</accession>
<dbReference type="EMBL" id="FTNO01000001">
    <property type="protein sequence ID" value="SIQ83149.1"/>
    <property type="molecule type" value="Genomic_DNA"/>
</dbReference>
<dbReference type="InterPro" id="IPR036390">
    <property type="entry name" value="WH_DNA-bd_sf"/>
</dbReference>
<dbReference type="Proteomes" id="UP000186914">
    <property type="component" value="Unassembled WGS sequence"/>
</dbReference>
<dbReference type="InterPro" id="IPR048715">
    <property type="entry name" value="CggR_N"/>
</dbReference>
<name>A0A1N6VZ67_9EURY</name>